<keyword evidence="1" id="KW-0479">Metal-binding</keyword>
<evidence type="ECO:0000256" key="2">
    <source>
        <dbReference type="ARBA" id="ARBA00022771"/>
    </source>
</evidence>
<protein>
    <submittedName>
        <fullName evidence="7">Cardiomyopathy-associated 5-like isoform X1</fullName>
    </submittedName>
</protein>
<feature type="domain" description="RING-type" evidence="6">
    <location>
        <begin position="25"/>
        <end position="79"/>
    </location>
</feature>
<feature type="compositionally biased region" description="Low complexity" evidence="5">
    <location>
        <begin position="391"/>
        <end position="400"/>
    </location>
</feature>
<dbReference type="GO" id="GO:0008270">
    <property type="term" value="F:zinc ion binding"/>
    <property type="evidence" value="ECO:0007669"/>
    <property type="project" value="UniProtKB-KW"/>
</dbReference>
<comment type="caution">
    <text evidence="7">The sequence shown here is derived from an EMBL/GenBank/DDBJ whole genome shotgun (WGS) entry which is preliminary data.</text>
</comment>
<evidence type="ECO:0000256" key="5">
    <source>
        <dbReference type="SAM" id="MobiDB-lite"/>
    </source>
</evidence>
<dbReference type="EMBL" id="JAGKHQ010000020">
    <property type="protein sequence ID" value="KAG7478720.1"/>
    <property type="molecule type" value="Genomic_DNA"/>
</dbReference>
<sequence>MPRKAQREEDEEKYTDYYHPSLSTCPSCNQEYDEVLILPCSHTMCGHCVATGERRSSGQPLHRLSVSLPVCSVLCPSCRRPVELPCRTWSSATSCLPKHPSVRRAHISGEIQSEEEPSEDHFQLVEQPPRCRESTEGSSHSCLHESNAATSPVDGAIDLQEEDMARSVSGLRFALDSSSLPTSLRLSSSSLTVTYRRPQGNKVQRSKTTSGLELPQVRGDVVIARGQYYWEVEVCNSSMYRIGVTSRDGCCGWWLERQGRSFWVVYDGTSEPICTVPPQIKSLGVFLNIGGGALSFHNPVTHEHLATLPTRFSATGVRPALGLGQGCLRLRCCLPPPPHIFLSKDSTYKGPCVTGGSQWRRDIPFKSVRRVIQTFEQLAVVESDSGVMSSFRSSSSNLSSPPDLGRTTGQEAAAE</sequence>
<organism evidence="7 8">
    <name type="scientific">Solea senegalensis</name>
    <name type="common">Senegalese sole</name>
    <dbReference type="NCBI Taxonomy" id="28829"/>
    <lineage>
        <taxon>Eukaryota</taxon>
        <taxon>Metazoa</taxon>
        <taxon>Chordata</taxon>
        <taxon>Craniata</taxon>
        <taxon>Vertebrata</taxon>
        <taxon>Euteleostomi</taxon>
        <taxon>Actinopterygii</taxon>
        <taxon>Neopterygii</taxon>
        <taxon>Teleostei</taxon>
        <taxon>Neoteleostei</taxon>
        <taxon>Acanthomorphata</taxon>
        <taxon>Carangaria</taxon>
        <taxon>Pleuronectiformes</taxon>
        <taxon>Pleuronectoidei</taxon>
        <taxon>Soleidae</taxon>
        <taxon>Solea</taxon>
    </lineage>
</organism>
<evidence type="ECO:0000313" key="7">
    <source>
        <dbReference type="EMBL" id="KAG7478720.1"/>
    </source>
</evidence>
<feature type="region of interest" description="Disordered" evidence="5">
    <location>
        <begin position="129"/>
        <end position="148"/>
    </location>
</feature>
<evidence type="ECO:0000256" key="4">
    <source>
        <dbReference type="PROSITE-ProRule" id="PRU00175"/>
    </source>
</evidence>
<feature type="region of interest" description="Disordered" evidence="5">
    <location>
        <begin position="391"/>
        <end position="415"/>
    </location>
</feature>
<keyword evidence="3" id="KW-0862">Zinc</keyword>
<dbReference type="PANTHER" id="PTHR24099:SF16">
    <property type="entry name" value="E3 UBIQUITIN-PROTEIN LIGASE MIDLINE-1-LIKE ISOFORM X1"/>
    <property type="match status" value="1"/>
</dbReference>
<dbReference type="AlphaFoldDB" id="A0AAV6PVX1"/>
<keyword evidence="8" id="KW-1185">Reference proteome</keyword>
<proteinExistence type="predicted"/>
<dbReference type="SMART" id="SM00184">
    <property type="entry name" value="RING"/>
    <property type="match status" value="1"/>
</dbReference>
<dbReference type="InterPro" id="IPR050617">
    <property type="entry name" value="E3_ligase_FN3/SPRY"/>
</dbReference>
<evidence type="ECO:0000256" key="3">
    <source>
        <dbReference type="ARBA" id="ARBA00022833"/>
    </source>
</evidence>
<dbReference type="InterPro" id="IPR001841">
    <property type="entry name" value="Znf_RING"/>
</dbReference>
<dbReference type="Proteomes" id="UP000693946">
    <property type="component" value="Linkage Group LG8"/>
</dbReference>
<dbReference type="PANTHER" id="PTHR24099">
    <property type="entry name" value="E3 UBIQUITIN-PROTEIN LIGASE TRIM36-RELATED"/>
    <property type="match status" value="1"/>
</dbReference>
<dbReference type="PROSITE" id="PS00518">
    <property type="entry name" value="ZF_RING_1"/>
    <property type="match status" value="1"/>
</dbReference>
<evidence type="ECO:0000256" key="1">
    <source>
        <dbReference type="ARBA" id="ARBA00022723"/>
    </source>
</evidence>
<reference evidence="7 8" key="1">
    <citation type="journal article" date="2021" name="Sci. Rep.">
        <title>Chromosome anchoring in Senegalese sole (Solea senegalensis) reveals sex-associated markers and genome rearrangements in flatfish.</title>
        <authorList>
            <person name="Guerrero-Cozar I."/>
            <person name="Gomez-Garrido J."/>
            <person name="Berbel C."/>
            <person name="Martinez-Blanch J.F."/>
            <person name="Alioto T."/>
            <person name="Claros M.G."/>
            <person name="Gagnaire P.A."/>
            <person name="Manchado M."/>
        </authorList>
    </citation>
    <scope>NUCLEOTIDE SEQUENCE [LARGE SCALE GENOMIC DNA]</scope>
    <source>
        <strain evidence="7">Sse05_10M</strain>
    </source>
</reference>
<dbReference type="InterPro" id="IPR017907">
    <property type="entry name" value="Znf_RING_CS"/>
</dbReference>
<gene>
    <name evidence="7" type="ORF">JOB18_006745</name>
</gene>
<name>A0AAV6PVX1_SOLSE</name>
<dbReference type="PROSITE" id="PS50089">
    <property type="entry name" value="ZF_RING_2"/>
    <property type="match status" value="1"/>
</dbReference>
<evidence type="ECO:0000313" key="8">
    <source>
        <dbReference type="Proteomes" id="UP000693946"/>
    </source>
</evidence>
<evidence type="ECO:0000259" key="6">
    <source>
        <dbReference type="PROSITE" id="PS50089"/>
    </source>
</evidence>
<accession>A0AAV6PVX1</accession>
<keyword evidence="2 4" id="KW-0863">Zinc-finger</keyword>